<keyword evidence="1" id="KW-0812">Transmembrane</keyword>
<feature type="transmembrane region" description="Helical" evidence="1">
    <location>
        <begin position="266"/>
        <end position="287"/>
    </location>
</feature>
<evidence type="ECO:0000256" key="1">
    <source>
        <dbReference type="SAM" id="Phobius"/>
    </source>
</evidence>
<feature type="transmembrane region" description="Helical" evidence="1">
    <location>
        <begin position="318"/>
        <end position="335"/>
    </location>
</feature>
<name>A0A9D1VRR1_9BACT</name>
<feature type="transmembrane region" description="Helical" evidence="1">
    <location>
        <begin position="117"/>
        <end position="138"/>
    </location>
</feature>
<keyword evidence="1" id="KW-0472">Membrane</keyword>
<organism evidence="2 3">
    <name type="scientific">Candidatus Barnesiella excrementipullorum</name>
    <dbReference type="NCBI Taxonomy" id="2838479"/>
    <lineage>
        <taxon>Bacteria</taxon>
        <taxon>Pseudomonadati</taxon>
        <taxon>Bacteroidota</taxon>
        <taxon>Bacteroidia</taxon>
        <taxon>Bacteroidales</taxon>
        <taxon>Barnesiellaceae</taxon>
        <taxon>Barnesiella</taxon>
    </lineage>
</organism>
<evidence type="ECO:0000313" key="3">
    <source>
        <dbReference type="Proteomes" id="UP000824246"/>
    </source>
</evidence>
<comment type="caution">
    <text evidence="2">The sequence shown here is derived from an EMBL/GenBank/DDBJ whole genome shotgun (WGS) entry which is preliminary data.</text>
</comment>
<dbReference type="Proteomes" id="UP000824246">
    <property type="component" value="Unassembled WGS sequence"/>
</dbReference>
<feature type="transmembrane region" description="Helical" evidence="1">
    <location>
        <begin position="342"/>
        <end position="359"/>
    </location>
</feature>
<feature type="transmembrane region" description="Helical" evidence="1">
    <location>
        <begin position="165"/>
        <end position="192"/>
    </location>
</feature>
<feature type="transmembrane region" description="Helical" evidence="1">
    <location>
        <begin position="68"/>
        <end position="87"/>
    </location>
</feature>
<accession>A0A9D1VRR1</accession>
<protein>
    <submittedName>
        <fullName evidence="2">Glycosyltransferase family 39 protein</fullName>
    </submittedName>
</protein>
<keyword evidence="1" id="KW-1133">Transmembrane helix</keyword>
<feature type="transmembrane region" description="Helical" evidence="1">
    <location>
        <begin position="294"/>
        <end position="312"/>
    </location>
</feature>
<feature type="transmembrane region" description="Helical" evidence="1">
    <location>
        <begin position="143"/>
        <end position="159"/>
    </location>
</feature>
<feature type="transmembrane region" description="Helical" evidence="1">
    <location>
        <begin position="21"/>
        <end position="42"/>
    </location>
</feature>
<feature type="transmembrane region" description="Helical" evidence="1">
    <location>
        <begin position="94"/>
        <end position="111"/>
    </location>
</feature>
<dbReference type="EMBL" id="DXFB01000159">
    <property type="protein sequence ID" value="HIX45794.1"/>
    <property type="molecule type" value="Genomic_DNA"/>
</dbReference>
<gene>
    <name evidence="2" type="ORF">H9982_06195</name>
</gene>
<reference evidence="2" key="1">
    <citation type="journal article" date="2021" name="PeerJ">
        <title>Extensive microbial diversity within the chicken gut microbiome revealed by metagenomics and culture.</title>
        <authorList>
            <person name="Gilroy R."/>
            <person name="Ravi A."/>
            <person name="Getino M."/>
            <person name="Pursley I."/>
            <person name="Horton D.L."/>
            <person name="Alikhan N.F."/>
            <person name="Baker D."/>
            <person name="Gharbi K."/>
            <person name="Hall N."/>
            <person name="Watson M."/>
            <person name="Adriaenssens E.M."/>
            <person name="Foster-Nyarko E."/>
            <person name="Jarju S."/>
            <person name="Secka A."/>
            <person name="Antonio M."/>
            <person name="Oren A."/>
            <person name="Chaudhuri R.R."/>
            <person name="La Ragione R."/>
            <person name="Hildebrand F."/>
            <person name="Pallen M.J."/>
        </authorList>
    </citation>
    <scope>NUCLEOTIDE SEQUENCE</scope>
    <source>
        <strain evidence="2">ChiHjej12B11-16260</strain>
    </source>
</reference>
<dbReference type="AlphaFoldDB" id="A0A9D1VRR1"/>
<sequence>MLSLQRSIRNIIVTIEAHPRASMWYTALFAVAYYMLVALQGLDYADEGFSLTFYQQIFSHPEDVEYLFLYYLTGLLGGVWELLFGGWGNYGFRLFFALVSGCNVLVAFSILRRYLPVSTVVLGCLASILWPGLCLYYFNHDCLTVLLFLLSVWALLRGIEQKPEWLYLAGFLLMLNVFTRLPNATAFVLVLLPLVDAVYSGAHWRAGVNMLRIMAGMAVGFLLMCGVMLLLGHQSVFLSALEAPFVMSGDSSDSHSIANILSSYAYSYKSIITITIYGFLVALVYVASTQLIKVKGISLIAGVCCVAMLYGLLSRNAYGMWGAVTSGTVIYMLSLYKDRSRVLLGITSLVFLLLIPVGGDSYNNVCNSCMWLGMPLLVSLFRQPVKWDVSFRGSYGRVWRIGLDAVNKRHLCYIAGVAFLLYVVMQSCCYFDDGSKIYKLYRPATVGRVTTYTTRERAEITEDVVAAIKAHKIEGDYLLVFDNAPMLHYLTGLKPYLGSPWGTFWGERMFEDRLFRSENSPRPLPLIAVPRFYYKDLSPVDYFDVAEWPRMAGKAEVLLRFMRRNGYREVYSDPYILLYVPYDGVV</sequence>
<feature type="transmembrane region" description="Helical" evidence="1">
    <location>
        <begin position="213"/>
        <end position="231"/>
    </location>
</feature>
<reference evidence="2" key="2">
    <citation type="submission" date="2021-04" db="EMBL/GenBank/DDBJ databases">
        <authorList>
            <person name="Gilroy R."/>
        </authorList>
    </citation>
    <scope>NUCLEOTIDE SEQUENCE</scope>
    <source>
        <strain evidence="2">ChiHjej12B11-16260</strain>
    </source>
</reference>
<proteinExistence type="predicted"/>
<evidence type="ECO:0000313" key="2">
    <source>
        <dbReference type="EMBL" id="HIX45794.1"/>
    </source>
</evidence>